<dbReference type="Proteomes" id="UP000198287">
    <property type="component" value="Unassembled WGS sequence"/>
</dbReference>
<feature type="compositionally biased region" description="Polar residues" evidence="1">
    <location>
        <begin position="95"/>
        <end position="104"/>
    </location>
</feature>
<evidence type="ECO:0000313" key="3">
    <source>
        <dbReference type="Proteomes" id="UP000198287"/>
    </source>
</evidence>
<reference evidence="2 3" key="1">
    <citation type="submission" date="2015-12" db="EMBL/GenBank/DDBJ databases">
        <title>The genome of Folsomia candida.</title>
        <authorList>
            <person name="Faddeeva A."/>
            <person name="Derks M.F."/>
            <person name="Anvar Y."/>
            <person name="Smit S."/>
            <person name="Van Straalen N."/>
            <person name="Roelofs D."/>
        </authorList>
    </citation>
    <scope>NUCLEOTIDE SEQUENCE [LARGE SCALE GENOMIC DNA]</scope>
    <source>
        <strain evidence="2 3">VU population</strain>
        <tissue evidence="2">Whole body</tissue>
    </source>
</reference>
<gene>
    <name evidence="2" type="ORF">Fcan01_04174</name>
</gene>
<evidence type="ECO:0000313" key="2">
    <source>
        <dbReference type="EMBL" id="OXA60548.1"/>
    </source>
</evidence>
<feature type="compositionally biased region" description="Polar residues" evidence="1">
    <location>
        <begin position="22"/>
        <end position="37"/>
    </location>
</feature>
<feature type="region of interest" description="Disordered" evidence="1">
    <location>
        <begin position="523"/>
        <end position="565"/>
    </location>
</feature>
<name>A0A226ETL1_FOLCA</name>
<organism evidence="2 3">
    <name type="scientific">Folsomia candida</name>
    <name type="common">Springtail</name>
    <dbReference type="NCBI Taxonomy" id="158441"/>
    <lineage>
        <taxon>Eukaryota</taxon>
        <taxon>Metazoa</taxon>
        <taxon>Ecdysozoa</taxon>
        <taxon>Arthropoda</taxon>
        <taxon>Hexapoda</taxon>
        <taxon>Collembola</taxon>
        <taxon>Entomobryomorpha</taxon>
        <taxon>Isotomoidea</taxon>
        <taxon>Isotomidae</taxon>
        <taxon>Proisotominae</taxon>
        <taxon>Folsomia</taxon>
    </lineage>
</organism>
<feature type="region of interest" description="Disordered" evidence="1">
    <location>
        <begin position="1"/>
        <end position="37"/>
    </location>
</feature>
<dbReference type="AlphaFoldDB" id="A0A226ETL1"/>
<feature type="compositionally biased region" description="Low complexity" evidence="1">
    <location>
        <begin position="425"/>
        <end position="445"/>
    </location>
</feature>
<accession>A0A226ETL1</accession>
<keyword evidence="3" id="KW-1185">Reference proteome</keyword>
<feature type="region of interest" description="Disordered" evidence="1">
    <location>
        <begin position="411"/>
        <end position="496"/>
    </location>
</feature>
<evidence type="ECO:0000256" key="1">
    <source>
        <dbReference type="SAM" id="MobiDB-lite"/>
    </source>
</evidence>
<dbReference type="OMA" id="AWNHREV"/>
<feature type="region of interest" description="Disordered" evidence="1">
    <location>
        <begin position="90"/>
        <end position="119"/>
    </location>
</feature>
<sequence>MPRKEEYMTHHGGRHHHHNHPMENTNQRGGSRATSDHFSLLQGAGGRRYPSQFQNGFLSPRSVMRMSSPSNYDSLDDDVSASMLPGGYIAPGTHTVPTSSTTFYSRRPTPRPSSNAHMMMPSNYGNNRASNSGFRPRLGHSNSNNNYANYDNHHNSHHHHSSLGPIFPDEEDDTFFPPDTLPTIDEVLLEYGSGDYAASNSASSRGFPEIGDVRSREVFEERLASFPEVPLDAHRRIFLMGNDIVDCFEVRLDRFYRGSLLDSMPNCVAVFTKKERTGQRWLMVFKEDISRTVVKFNRLLTHSLLVSVVSPTAIEIEAAKSLYGPPSEMCVINFVNTEDSSRFYKTLQEGQTTAWNHREVTHEQRMKNIFTKISVALAQADLISSSSVGIASGSRAALSAEIPSRSPFTFSVRNRGGGGDPMAHASCSSSNSSCKASPSGLSLPLRSRHPSEPRTPLHVADLDDNWRNPGRGGEDDGGNNKEFGVGLRPRSRQQADRLRYKESLNRGSGLMAGTNSIIINNTNNNPIMMMRSDNSGGGGGDSGGNQNNSPKPPTHGGGGDGDNTKLVDTPGDVIFQVFTTVFVKLDLVYAEFGTGTLQILDHGDVALNELRLVDGDKRELLHQYIYKWNSSLKRLDESTKTCLCLWDGAVCFSLEADAVPERRDFKVRLSSEGEADDFVDTFNKSVEKAHDESIRKRHIVWYLQNKRDYKNTTSNASASSSSSSQQF</sequence>
<comment type="caution">
    <text evidence="2">The sequence shown here is derived from an EMBL/GenBank/DDBJ whole genome shotgun (WGS) entry which is preliminary data.</text>
</comment>
<proteinExistence type="predicted"/>
<dbReference type="EMBL" id="LNIX01000002">
    <property type="protein sequence ID" value="OXA60548.1"/>
    <property type="molecule type" value="Genomic_DNA"/>
</dbReference>
<protein>
    <submittedName>
        <fullName evidence="2">Uncharacterized protein</fullName>
    </submittedName>
</protein>